<dbReference type="GO" id="GO:0003677">
    <property type="term" value="F:DNA binding"/>
    <property type="evidence" value="ECO:0007669"/>
    <property type="project" value="TreeGrafter"/>
</dbReference>
<evidence type="ECO:0000256" key="5">
    <source>
        <dbReference type="PROSITE-ProRule" id="PRU01016"/>
    </source>
</evidence>
<dbReference type="GO" id="GO:0009307">
    <property type="term" value="P:DNA restriction-modification system"/>
    <property type="evidence" value="ECO:0007669"/>
    <property type="project" value="UniProtKB-KW"/>
</dbReference>
<evidence type="ECO:0000256" key="4">
    <source>
        <dbReference type="ARBA" id="ARBA00022747"/>
    </source>
</evidence>
<dbReference type="REBASE" id="45796">
    <property type="entry name" value="M.Awo1030ORF18570P"/>
</dbReference>
<dbReference type="EMBL" id="CP002987">
    <property type="protein sequence ID" value="AFA48636.1"/>
    <property type="molecule type" value="Genomic_DNA"/>
</dbReference>
<feature type="active site" evidence="5">
    <location>
        <position position="82"/>
    </location>
</feature>
<dbReference type="PROSITE" id="PS51679">
    <property type="entry name" value="SAM_MT_C5"/>
    <property type="match status" value="1"/>
</dbReference>
<dbReference type="InterPro" id="IPR029063">
    <property type="entry name" value="SAM-dependent_MTases_sf"/>
</dbReference>
<dbReference type="NCBIfam" id="TIGR00675">
    <property type="entry name" value="dcm"/>
    <property type="match status" value="1"/>
</dbReference>
<dbReference type="Gene3D" id="3.90.120.10">
    <property type="entry name" value="DNA Methylase, subunit A, domain 2"/>
    <property type="match status" value="1"/>
</dbReference>
<keyword evidence="2 5" id="KW-0808">Transferase</keyword>
<sequence>MICLIKVYDFFSGCGGASSGFRKAGFEIALGIDIDNDASETFRQNFPEAEFINEDIRNLMPEDISEYVDTESKKLFCGCAPCQPFSKQNRNKTGEDMRINLLDEFYRFIDFYLPDYLFIENVPGIQNFKMGGSPLESFVHKLKECGYKIKTQVIAASDFGVPQIRKRLILIGALNKEVEFPSPTHGENRSLPETVFSDWVYDLPLLEAGETDPEDPDHCAAALTEKNLMRIRATPEGGGREDWIDDLKLDCHKNHIGHTDVYGRLSYDKKCSTLTTKCISYSNGRYGHPVEDRALSVREAACLQTFDRTFAFAGKLGSKAKQVGNAVPPLLAYNFGIVFNEMERSSD</sequence>
<evidence type="ECO:0000256" key="1">
    <source>
        <dbReference type="ARBA" id="ARBA00022603"/>
    </source>
</evidence>
<dbReference type="KEGG" id="awo:Awo_c18570"/>
<evidence type="ECO:0000313" key="9">
    <source>
        <dbReference type="Proteomes" id="UP000007177"/>
    </source>
</evidence>
<keyword evidence="1 5" id="KW-0489">Methyltransferase</keyword>
<dbReference type="GO" id="GO:0032259">
    <property type="term" value="P:methylation"/>
    <property type="evidence" value="ECO:0007669"/>
    <property type="project" value="UniProtKB-KW"/>
</dbReference>
<keyword evidence="9" id="KW-1185">Reference proteome</keyword>
<evidence type="ECO:0000256" key="6">
    <source>
        <dbReference type="RuleBase" id="RU000416"/>
    </source>
</evidence>
<dbReference type="HOGENOM" id="CLU_006958_2_2_9"/>
<dbReference type="InterPro" id="IPR050390">
    <property type="entry name" value="C5-Methyltransferase"/>
</dbReference>
<dbReference type="PROSITE" id="PS00094">
    <property type="entry name" value="C5_MTASE_1"/>
    <property type="match status" value="1"/>
</dbReference>
<dbReference type="Gene3D" id="3.40.50.150">
    <property type="entry name" value="Vaccinia Virus protein VP39"/>
    <property type="match status" value="1"/>
</dbReference>
<protein>
    <recommendedName>
        <fullName evidence="7">Cytosine-specific methyltransferase</fullName>
        <ecNumber evidence="7">2.1.1.37</ecNumber>
    </recommendedName>
</protein>
<dbReference type="Proteomes" id="UP000007177">
    <property type="component" value="Chromosome"/>
</dbReference>
<dbReference type="PANTHER" id="PTHR10629">
    <property type="entry name" value="CYTOSINE-SPECIFIC METHYLTRANSFERASE"/>
    <property type="match status" value="1"/>
</dbReference>
<dbReference type="PRINTS" id="PR00105">
    <property type="entry name" value="C5METTRFRASE"/>
</dbReference>
<evidence type="ECO:0000256" key="3">
    <source>
        <dbReference type="ARBA" id="ARBA00022691"/>
    </source>
</evidence>
<name>H6LJ73_ACEWD</name>
<dbReference type="GO" id="GO:0003886">
    <property type="term" value="F:DNA (cytosine-5-)-methyltransferase activity"/>
    <property type="evidence" value="ECO:0007669"/>
    <property type="project" value="UniProtKB-EC"/>
</dbReference>
<reference evidence="8 9" key="2">
    <citation type="journal article" date="2012" name="PLoS ONE">
        <title>An ancient pathway combining carbon dioxide fixation with the generation and utilization of a sodium ion gradient for ATP synthesis.</title>
        <authorList>
            <person name="Poehlein A."/>
            <person name="Schmidt S."/>
            <person name="Kaster A.K."/>
            <person name="Goenrich M."/>
            <person name="Vollmers J."/>
            <person name="Thurmer A."/>
            <person name="Bertsch J."/>
            <person name="Schuchmann K."/>
            <person name="Voigt B."/>
            <person name="Hecker M."/>
            <person name="Daniel R."/>
            <person name="Thauer R.K."/>
            <person name="Gottschalk G."/>
            <person name="Muller V."/>
        </authorList>
    </citation>
    <scope>NUCLEOTIDE SEQUENCE [LARGE SCALE GENOMIC DNA]</scope>
    <source>
        <strain evidence="9">ATCC 29683 / DSM 1030 / JCM 2381 / KCTC 1655 / WB1</strain>
    </source>
</reference>
<keyword evidence="3 5" id="KW-0949">S-adenosyl-L-methionine</keyword>
<dbReference type="STRING" id="931626.Awo_c18570"/>
<evidence type="ECO:0000256" key="2">
    <source>
        <dbReference type="ARBA" id="ARBA00022679"/>
    </source>
</evidence>
<gene>
    <name evidence="8" type="ordered locus">Awo_c18570</name>
</gene>
<dbReference type="InterPro" id="IPR001525">
    <property type="entry name" value="C5_MeTfrase"/>
</dbReference>
<dbReference type="AlphaFoldDB" id="H6LJ73"/>
<dbReference type="eggNOG" id="COG0270">
    <property type="taxonomic scope" value="Bacteria"/>
</dbReference>
<keyword evidence="4" id="KW-0680">Restriction system</keyword>
<organism evidence="8 9">
    <name type="scientific">Acetobacterium woodii (strain ATCC 29683 / DSM 1030 / JCM 2381 / KCTC 1655 / WB1)</name>
    <dbReference type="NCBI Taxonomy" id="931626"/>
    <lineage>
        <taxon>Bacteria</taxon>
        <taxon>Bacillati</taxon>
        <taxon>Bacillota</taxon>
        <taxon>Clostridia</taxon>
        <taxon>Eubacteriales</taxon>
        <taxon>Eubacteriaceae</taxon>
        <taxon>Acetobacterium</taxon>
    </lineage>
</organism>
<dbReference type="PANTHER" id="PTHR10629:SF52">
    <property type="entry name" value="DNA (CYTOSINE-5)-METHYLTRANSFERASE 1"/>
    <property type="match status" value="1"/>
</dbReference>
<evidence type="ECO:0000256" key="7">
    <source>
        <dbReference type="RuleBase" id="RU000417"/>
    </source>
</evidence>
<dbReference type="Pfam" id="PF00145">
    <property type="entry name" value="DNA_methylase"/>
    <property type="match status" value="1"/>
</dbReference>
<accession>H6LJ73</accession>
<dbReference type="EC" id="2.1.1.37" evidence="7"/>
<proteinExistence type="inferred from homology"/>
<comment type="catalytic activity">
    <reaction evidence="7">
        <text>a 2'-deoxycytidine in DNA + S-adenosyl-L-methionine = a 5-methyl-2'-deoxycytidine in DNA + S-adenosyl-L-homocysteine + H(+)</text>
        <dbReference type="Rhea" id="RHEA:13681"/>
        <dbReference type="Rhea" id="RHEA-COMP:11369"/>
        <dbReference type="Rhea" id="RHEA-COMP:11370"/>
        <dbReference type="ChEBI" id="CHEBI:15378"/>
        <dbReference type="ChEBI" id="CHEBI:57856"/>
        <dbReference type="ChEBI" id="CHEBI:59789"/>
        <dbReference type="ChEBI" id="CHEBI:85452"/>
        <dbReference type="ChEBI" id="CHEBI:85454"/>
        <dbReference type="EC" id="2.1.1.37"/>
    </reaction>
</comment>
<comment type="similarity">
    <text evidence="5 6">Belongs to the class I-like SAM-binding methyltransferase superfamily. C5-methyltransferase family.</text>
</comment>
<dbReference type="InterPro" id="IPR018117">
    <property type="entry name" value="C5_DNA_meth_AS"/>
</dbReference>
<reference evidence="9" key="1">
    <citation type="submission" date="2011-07" db="EMBL/GenBank/DDBJ databases">
        <title>Complete genome sequence of Acetobacterium woodii.</title>
        <authorList>
            <person name="Poehlein A."/>
            <person name="Schmidt S."/>
            <person name="Kaster A.-K."/>
            <person name="Goenrich M."/>
            <person name="Vollmers J."/>
            <person name="Thuermer A."/>
            <person name="Gottschalk G."/>
            <person name="Thauer R.K."/>
            <person name="Daniel R."/>
            <person name="Mueller V."/>
        </authorList>
    </citation>
    <scope>NUCLEOTIDE SEQUENCE [LARGE SCALE GENOMIC DNA]</scope>
    <source>
        <strain evidence="9">ATCC 29683 / DSM 1030 / JCM 2381 / KCTC 1655 / WB1</strain>
    </source>
</reference>
<dbReference type="SUPFAM" id="SSF53335">
    <property type="entry name" value="S-adenosyl-L-methionine-dependent methyltransferases"/>
    <property type="match status" value="1"/>
</dbReference>
<evidence type="ECO:0000313" key="8">
    <source>
        <dbReference type="EMBL" id="AFA48636.1"/>
    </source>
</evidence>
<dbReference type="GO" id="GO:0044027">
    <property type="term" value="P:negative regulation of gene expression via chromosomal CpG island methylation"/>
    <property type="evidence" value="ECO:0007669"/>
    <property type="project" value="TreeGrafter"/>
</dbReference>